<reference evidence="1" key="1">
    <citation type="journal article" date="2020" name="mSystems">
        <title>Genome- and Community-Level Interaction Insights into Carbon Utilization and Element Cycling Functions of Hydrothermarchaeota in Hydrothermal Sediment.</title>
        <authorList>
            <person name="Zhou Z."/>
            <person name="Liu Y."/>
            <person name="Xu W."/>
            <person name="Pan J."/>
            <person name="Luo Z.H."/>
            <person name="Li M."/>
        </authorList>
    </citation>
    <scope>NUCLEOTIDE SEQUENCE [LARGE SCALE GENOMIC DNA]</scope>
    <source>
        <strain evidence="1">HyVt-458</strain>
    </source>
</reference>
<organism evidence="1">
    <name type="scientific">Thiolapillus brandeum</name>
    <dbReference type="NCBI Taxonomy" id="1076588"/>
    <lineage>
        <taxon>Bacteria</taxon>
        <taxon>Pseudomonadati</taxon>
        <taxon>Pseudomonadota</taxon>
        <taxon>Gammaproteobacteria</taxon>
        <taxon>Chromatiales</taxon>
        <taxon>Sedimenticolaceae</taxon>
        <taxon>Thiolapillus</taxon>
    </lineage>
</organism>
<protein>
    <submittedName>
        <fullName evidence="1">DUF1631 family protein</fullName>
    </submittedName>
</protein>
<feature type="non-terminal residue" evidence="1">
    <location>
        <position position="1"/>
    </location>
</feature>
<proteinExistence type="predicted"/>
<dbReference type="InterPro" id="IPR012434">
    <property type="entry name" value="DUF1631"/>
</dbReference>
<dbReference type="Pfam" id="PF07793">
    <property type="entry name" value="DUF1631"/>
    <property type="match status" value="1"/>
</dbReference>
<sequence length="245" mass="27656">RLSQARQAVDEYLTRLLPAAVPAPVYQIVDEVWRDVMTLILLREGEGSNEWNKAVRVLERLIDSIIPRADPEERQIQMAKIPLLLADLRRGFASISYDSGRAAMMFKQLQQCHVTTLRGLQPATMKYQPHEKAGMEGGNLEEILSDEFMQQASELKQGQWITWTTGAGKELRGKLSWRSEVTDLMLFVDLRGRRVAEMSSSELADLLRSGRATLLTSIDRPIIERALAAIYNTLTRQMPGHALPA</sequence>
<name>A0A831RTW0_9GAMM</name>
<dbReference type="Proteomes" id="UP000886339">
    <property type="component" value="Unassembled WGS sequence"/>
</dbReference>
<accession>A0A831RTW0</accession>
<gene>
    <name evidence="1" type="ORF">ENJ12_03645</name>
</gene>
<dbReference type="EMBL" id="DRLF01000136">
    <property type="protein sequence ID" value="HEC05917.1"/>
    <property type="molecule type" value="Genomic_DNA"/>
</dbReference>
<comment type="caution">
    <text evidence="1">The sequence shown here is derived from an EMBL/GenBank/DDBJ whole genome shotgun (WGS) entry which is preliminary data.</text>
</comment>
<dbReference type="AlphaFoldDB" id="A0A831RTW0"/>
<evidence type="ECO:0000313" key="1">
    <source>
        <dbReference type="EMBL" id="HEC05917.1"/>
    </source>
</evidence>